<keyword evidence="3" id="KW-1185">Reference proteome</keyword>
<dbReference type="EMBL" id="JABBWE010000015">
    <property type="protein sequence ID" value="KAG1797756.1"/>
    <property type="molecule type" value="Genomic_DNA"/>
</dbReference>
<feature type="compositionally biased region" description="Polar residues" evidence="1">
    <location>
        <begin position="267"/>
        <end position="276"/>
    </location>
</feature>
<organism evidence="2 3">
    <name type="scientific">Suillus plorans</name>
    <dbReference type="NCBI Taxonomy" id="116603"/>
    <lineage>
        <taxon>Eukaryota</taxon>
        <taxon>Fungi</taxon>
        <taxon>Dikarya</taxon>
        <taxon>Basidiomycota</taxon>
        <taxon>Agaricomycotina</taxon>
        <taxon>Agaricomycetes</taxon>
        <taxon>Agaricomycetidae</taxon>
        <taxon>Boletales</taxon>
        <taxon>Suillineae</taxon>
        <taxon>Suillaceae</taxon>
        <taxon>Suillus</taxon>
    </lineage>
</organism>
<accession>A0A9P7IYK4</accession>
<evidence type="ECO:0000313" key="3">
    <source>
        <dbReference type="Proteomes" id="UP000719766"/>
    </source>
</evidence>
<evidence type="ECO:0000313" key="2">
    <source>
        <dbReference type="EMBL" id="KAG1797756.1"/>
    </source>
</evidence>
<evidence type="ECO:0000256" key="1">
    <source>
        <dbReference type="SAM" id="MobiDB-lite"/>
    </source>
</evidence>
<gene>
    <name evidence="2" type="ORF">HD556DRAFT_1355098</name>
</gene>
<sequence>MYTRFRLGNHWDIHAILKEAGLEELLSIDTNIAPKNRIEQEASESQGDSRIERTSRSSLSDKSFLQADATRCHDEFGGVDELSPRFFDIMDAHNSSPPGGARPHSSASVLTARLSSLFHHFRPDNAEATETSQPPTPSRLHPRLLFARLSSLIHRSSPENDALDELQQPSTPSRLDLHALLVHLSSLFPGSRLNTGGETEGHPTTPPGLRPDALIDRLSSFFRSQPHNDEEIELPQRPRRPHVVEVAAVRDRQALYVAPRPRPRPRTQPNGTATHAQSQPITWWAHVVLFLCCVSLQHTHGNVIPTQQQQCQSQGPAQPQALSSQTQPAAVSDATPPASNVQSRPLPLRARFVLFLCCVSPPHADGH</sequence>
<feature type="compositionally biased region" description="Low complexity" evidence="1">
    <location>
        <begin position="310"/>
        <end position="320"/>
    </location>
</feature>
<feature type="region of interest" description="Disordered" evidence="1">
    <location>
        <begin position="254"/>
        <end position="276"/>
    </location>
</feature>
<reference evidence="2" key="1">
    <citation type="journal article" date="2020" name="New Phytol.">
        <title>Comparative genomics reveals dynamic genome evolution in host specialist ectomycorrhizal fungi.</title>
        <authorList>
            <person name="Lofgren L.A."/>
            <person name="Nguyen N.H."/>
            <person name="Vilgalys R."/>
            <person name="Ruytinx J."/>
            <person name="Liao H.L."/>
            <person name="Branco S."/>
            <person name="Kuo A."/>
            <person name="LaButti K."/>
            <person name="Lipzen A."/>
            <person name="Andreopoulos W."/>
            <person name="Pangilinan J."/>
            <person name="Riley R."/>
            <person name="Hundley H."/>
            <person name="Na H."/>
            <person name="Barry K."/>
            <person name="Grigoriev I.V."/>
            <person name="Stajich J.E."/>
            <person name="Kennedy P.G."/>
        </authorList>
    </citation>
    <scope>NUCLEOTIDE SEQUENCE</scope>
    <source>
        <strain evidence="2">S12</strain>
    </source>
</reference>
<name>A0A9P7IYK4_9AGAM</name>
<dbReference type="AlphaFoldDB" id="A0A9P7IYK4"/>
<dbReference type="RefSeq" id="XP_041162709.1">
    <property type="nucleotide sequence ID" value="XM_041302447.1"/>
</dbReference>
<feature type="region of interest" description="Disordered" evidence="1">
    <location>
        <begin position="310"/>
        <end position="343"/>
    </location>
</feature>
<comment type="caution">
    <text evidence="2">The sequence shown here is derived from an EMBL/GenBank/DDBJ whole genome shotgun (WGS) entry which is preliminary data.</text>
</comment>
<feature type="region of interest" description="Disordered" evidence="1">
    <location>
        <begin position="37"/>
        <end position="63"/>
    </location>
</feature>
<proteinExistence type="predicted"/>
<dbReference type="GeneID" id="64596211"/>
<protein>
    <submittedName>
        <fullName evidence="2">Uncharacterized protein</fullName>
    </submittedName>
</protein>
<dbReference type="OrthoDB" id="2690563at2759"/>
<dbReference type="Proteomes" id="UP000719766">
    <property type="component" value="Unassembled WGS sequence"/>
</dbReference>